<organism evidence="1 2">
    <name type="scientific">Lacticaseibacillus baoqingensis</name>
    <dbReference type="NCBI Taxonomy" id="2486013"/>
    <lineage>
        <taxon>Bacteria</taxon>
        <taxon>Bacillati</taxon>
        <taxon>Bacillota</taxon>
        <taxon>Bacilli</taxon>
        <taxon>Lactobacillales</taxon>
        <taxon>Lactobacillaceae</taxon>
        <taxon>Lacticaseibacillus</taxon>
    </lineage>
</organism>
<dbReference type="RefSeq" id="WP_125752080.1">
    <property type="nucleotide sequence ID" value="NZ_JBHTON010000002.1"/>
</dbReference>
<name>A0ABW4E3S1_9LACO</name>
<comment type="caution">
    <text evidence="1">The sequence shown here is derived from an EMBL/GenBank/DDBJ whole genome shotgun (WGS) entry which is preliminary data.</text>
</comment>
<sequence length="277" mass="32711">MGTRFNQLMIDAIVVDAYSQEIRRANGQHQRLRLLELGAYRYRTKKAVVLTGIPPLTLLMAWEPLAVKWDGEPPVIGTHLVITGRIELIRLIKDPKDRIGAQHIQDKTTEDIVRRVDAWLTYHHSDHWPATQKQIKQQLTRYAKHQLTLYAFLVSTQKAIAAYPNKLRRDYAHLVNQLQKRQRHANQQLDRVIPQAVLVHHLSRFAAASYYPHEVKEDWLLQRSDPQRYQEPAYQRQRFQYILDHKHFRAVHHLPLMTPETAAELPWKQSMQHRFSQ</sequence>
<proteinExistence type="predicted"/>
<dbReference type="Proteomes" id="UP001597252">
    <property type="component" value="Unassembled WGS sequence"/>
</dbReference>
<dbReference type="EMBL" id="JBHTON010000002">
    <property type="protein sequence ID" value="MFD1483763.1"/>
    <property type="molecule type" value="Genomic_DNA"/>
</dbReference>
<gene>
    <name evidence="1" type="ORF">ACFQ5J_00690</name>
</gene>
<protein>
    <submittedName>
        <fullName evidence="1">Uncharacterized protein</fullName>
    </submittedName>
</protein>
<keyword evidence="2" id="KW-1185">Reference proteome</keyword>
<evidence type="ECO:0000313" key="2">
    <source>
        <dbReference type="Proteomes" id="UP001597252"/>
    </source>
</evidence>
<evidence type="ECO:0000313" key="1">
    <source>
        <dbReference type="EMBL" id="MFD1483763.1"/>
    </source>
</evidence>
<accession>A0ABW4E3S1</accession>
<reference evidence="2" key="1">
    <citation type="journal article" date="2019" name="Int. J. Syst. Evol. Microbiol.">
        <title>The Global Catalogue of Microorganisms (GCM) 10K type strain sequencing project: providing services to taxonomists for standard genome sequencing and annotation.</title>
        <authorList>
            <consortium name="The Broad Institute Genomics Platform"/>
            <consortium name="The Broad Institute Genome Sequencing Center for Infectious Disease"/>
            <person name="Wu L."/>
            <person name="Ma J."/>
        </authorList>
    </citation>
    <scope>NUCLEOTIDE SEQUENCE [LARGE SCALE GENOMIC DNA]</scope>
    <source>
        <strain evidence="2">CCM 8903</strain>
    </source>
</reference>